<organism evidence="14 15">
    <name type="scientific">Chryseobacterium joostei</name>
    <dbReference type="NCBI Taxonomy" id="112234"/>
    <lineage>
        <taxon>Bacteria</taxon>
        <taxon>Pseudomonadati</taxon>
        <taxon>Bacteroidota</taxon>
        <taxon>Flavobacteriia</taxon>
        <taxon>Flavobacteriales</taxon>
        <taxon>Weeksellaceae</taxon>
        <taxon>Chryseobacterium group</taxon>
        <taxon>Chryseobacterium</taxon>
    </lineage>
</organism>
<keyword evidence="6 11" id="KW-0472">Membrane</keyword>
<dbReference type="InterPro" id="IPR046342">
    <property type="entry name" value="CBS_dom_sf"/>
</dbReference>
<evidence type="ECO:0000256" key="9">
    <source>
        <dbReference type="ARBA" id="ARBA00023303"/>
    </source>
</evidence>
<dbReference type="AlphaFoldDB" id="A0A1N7HXM7"/>
<feature type="transmembrane region" description="Helical" evidence="11">
    <location>
        <begin position="345"/>
        <end position="369"/>
    </location>
</feature>
<keyword evidence="10" id="KW-0129">CBS domain</keyword>
<feature type="transmembrane region" description="Helical" evidence="11">
    <location>
        <begin position="182"/>
        <end position="207"/>
    </location>
</feature>
<feature type="transmembrane region" description="Helical" evidence="11">
    <location>
        <begin position="46"/>
        <end position="66"/>
    </location>
</feature>
<comment type="subcellular location">
    <subcellularLocation>
        <location evidence="1">Membrane</location>
        <topology evidence="1">Multi-pass membrane protein</topology>
    </subcellularLocation>
</comment>
<dbReference type="InterPro" id="IPR000644">
    <property type="entry name" value="CBS_dom"/>
</dbReference>
<keyword evidence="7" id="KW-0869">Chloride channel</keyword>
<dbReference type="GO" id="GO:0005254">
    <property type="term" value="F:chloride channel activity"/>
    <property type="evidence" value="ECO:0007669"/>
    <property type="project" value="UniProtKB-KW"/>
</dbReference>
<feature type="transmembrane region" description="Helical" evidence="11">
    <location>
        <begin position="258"/>
        <end position="275"/>
    </location>
</feature>
<reference evidence="14 15" key="1">
    <citation type="submission" date="2017-01" db="EMBL/GenBank/DDBJ databases">
        <authorList>
            <person name="Mah S.A."/>
            <person name="Swanson W.J."/>
            <person name="Moy G.W."/>
            <person name="Vacquier V.D."/>
        </authorList>
    </citation>
    <scope>NUCLEOTIDE SEQUENCE [LARGE SCALE GENOMIC DNA]</scope>
    <source>
        <strain evidence="14 15">DSM 16927</strain>
    </source>
</reference>
<dbReference type="CDD" id="cd00400">
    <property type="entry name" value="Voltage_gated_ClC"/>
    <property type="match status" value="1"/>
</dbReference>
<evidence type="ECO:0000313" key="14">
    <source>
        <dbReference type="EMBL" id="SIS29619.1"/>
    </source>
</evidence>
<evidence type="ECO:0000256" key="10">
    <source>
        <dbReference type="PROSITE-ProRule" id="PRU00703"/>
    </source>
</evidence>
<dbReference type="Pfam" id="PF00654">
    <property type="entry name" value="Voltage_CLC"/>
    <property type="match status" value="1"/>
</dbReference>
<dbReference type="SMART" id="SM00116">
    <property type="entry name" value="CBS"/>
    <property type="match status" value="2"/>
</dbReference>
<gene>
    <name evidence="13" type="ORF">EG359_03285</name>
    <name evidence="14" type="ORF">SAMN05421768_101707</name>
</gene>
<dbReference type="EMBL" id="CP033926">
    <property type="protein sequence ID" value="AZA98691.1"/>
    <property type="molecule type" value="Genomic_DNA"/>
</dbReference>
<dbReference type="PROSITE" id="PS51371">
    <property type="entry name" value="CBS"/>
    <property type="match status" value="2"/>
</dbReference>
<feature type="transmembrane region" description="Helical" evidence="11">
    <location>
        <begin position="436"/>
        <end position="456"/>
    </location>
</feature>
<dbReference type="EMBL" id="FTNZ01000001">
    <property type="protein sequence ID" value="SIS29619.1"/>
    <property type="molecule type" value="Genomic_DNA"/>
</dbReference>
<evidence type="ECO:0000256" key="2">
    <source>
        <dbReference type="ARBA" id="ARBA00022448"/>
    </source>
</evidence>
<evidence type="ECO:0000313" key="15">
    <source>
        <dbReference type="Proteomes" id="UP000186106"/>
    </source>
</evidence>
<evidence type="ECO:0000259" key="12">
    <source>
        <dbReference type="PROSITE" id="PS51371"/>
    </source>
</evidence>
<sequence>MKIHNKKKYLSFLKFKRDFQKYGLEKARSYELILHWLNNRLSRNQFLVLSGILVGCTAGLAGVILKTLVHNIHYFITNKVHFEYQILFYIVFPFLGIVLTTMIVLTLFKGQDRKGIGAILYEIAQNSSIVASVKMYSQVIQSAVTVGLGGSAGLESPIAVTGAAIGSNYAQTYRLNYKERTLLLAAGATAGIASAFNAPIAGIMFAFEILLTGVVFTDFIPLVVAAVCGSLLSRILLQEDVLFRFYTRDAFNYKNVPYYLILGLVTGLYARYFVIVSQKVEHFIKGLQLSRMRKAMFGGAVLSLLCVLFPPLFGEGYETVKAFTNGNTHSIIENSFFRYFEIGDWTIIVFLVLVLLLKAFATSFTIFSGGNGGNFAPSLFAGGTLGYLFALVCQHIGFTDVPVTNLVLVGMAGAMSGVLYAPLTAIFLIAESSFGYDLFIPLMIASVISYLIAKWFSPISPELKSLADQGKIFTNKHDKNLLFALRTEDFIDRYSQTINENASITELFELVKNGDKNIFAIVDDHRKLKGILTLDDIRPYLFNKEIDPLQTIIQVMKAPPAILHPENKPLEILQTFDDTGVWNLPVVSDNNDFIGFISKSSILMSYRQLLKEYSE</sequence>
<feature type="transmembrane region" description="Helical" evidence="11">
    <location>
        <begin position="219"/>
        <end position="237"/>
    </location>
</feature>
<dbReference type="STRING" id="112234.SAMN05421768_101707"/>
<name>A0A1N7HXM7_9FLAO</name>
<dbReference type="RefSeq" id="WP_076351929.1">
    <property type="nucleotide sequence ID" value="NZ_CAMIMN010000192.1"/>
</dbReference>
<accession>A0A1N7HXM7</accession>
<feature type="transmembrane region" description="Helical" evidence="11">
    <location>
        <begin position="295"/>
        <end position="313"/>
    </location>
</feature>
<dbReference type="Gene3D" id="1.10.3080.10">
    <property type="entry name" value="Clc chloride channel"/>
    <property type="match status" value="1"/>
</dbReference>
<dbReference type="PANTHER" id="PTHR43427:SF6">
    <property type="entry name" value="CHLORIDE CHANNEL PROTEIN CLC-E"/>
    <property type="match status" value="1"/>
</dbReference>
<proteinExistence type="predicted"/>
<evidence type="ECO:0000256" key="3">
    <source>
        <dbReference type="ARBA" id="ARBA00022692"/>
    </source>
</evidence>
<keyword evidence="5" id="KW-0406">Ion transport</keyword>
<dbReference type="GO" id="GO:0034707">
    <property type="term" value="C:chloride channel complex"/>
    <property type="evidence" value="ECO:0007669"/>
    <property type="project" value="UniProtKB-KW"/>
</dbReference>
<dbReference type="InterPro" id="IPR050368">
    <property type="entry name" value="ClC-type_chloride_channel"/>
</dbReference>
<feature type="transmembrane region" description="Helical" evidence="11">
    <location>
        <begin position="86"/>
        <end position="108"/>
    </location>
</feature>
<keyword evidence="2" id="KW-0813">Transport</keyword>
<dbReference type="Pfam" id="PF00571">
    <property type="entry name" value="CBS"/>
    <property type="match status" value="2"/>
</dbReference>
<evidence type="ECO:0000256" key="4">
    <source>
        <dbReference type="ARBA" id="ARBA00022989"/>
    </source>
</evidence>
<evidence type="ECO:0000256" key="5">
    <source>
        <dbReference type="ARBA" id="ARBA00023065"/>
    </source>
</evidence>
<dbReference type="PRINTS" id="PR00762">
    <property type="entry name" value="CLCHANNEL"/>
</dbReference>
<evidence type="ECO:0000256" key="6">
    <source>
        <dbReference type="ARBA" id="ARBA00023136"/>
    </source>
</evidence>
<dbReference type="InterPro" id="IPR014743">
    <property type="entry name" value="Cl-channel_core"/>
</dbReference>
<dbReference type="InterPro" id="IPR001807">
    <property type="entry name" value="ClC"/>
</dbReference>
<reference evidence="13 16" key="2">
    <citation type="submission" date="2018-11" db="EMBL/GenBank/DDBJ databases">
        <title>Proposal to divide the Flavobacteriaceae and reorganize its genera based on Amino Acid Identity values calculated from whole genome sequences.</title>
        <authorList>
            <person name="Nicholson A.C."/>
            <person name="Gulvik C.A."/>
            <person name="Whitney A.M."/>
            <person name="Humrighouse B.W."/>
            <person name="Bell M."/>
            <person name="Holmes B."/>
            <person name="Steigerwalt A.G."/>
            <person name="Villarma A."/>
            <person name="Sheth M."/>
            <person name="Batra D."/>
            <person name="Pryor J."/>
            <person name="Bernardet J.-F."/>
            <person name="Hugo C."/>
            <person name="Kampfer P."/>
            <person name="Newman J."/>
            <person name="McQuiston J.R."/>
        </authorList>
    </citation>
    <scope>NUCLEOTIDE SEQUENCE [LARGE SCALE GENOMIC DNA]</scope>
    <source>
        <strain evidence="13 16">DSM 16927</strain>
    </source>
</reference>
<protein>
    <submittedName>
        <fullName evidence="13 14">Chloride channel protein</fullName>
    </submittedName>
</protein>
<evidence type="ECO:0000256" key="1">
    <source>
        <dbReference type="ARBA" id="ARBA00004141"/>
    </source>
</evidence>
<dbReference type="KEGG" id="cjt:EG359_03285"/>
<keyword evidence="9" id="KW-0407">Ion channel</keyword>
<dbReference type="SUPFAM" id="SSF54631">
    <property type="entry name" value="CBS-domain pair"/>
    <property type="match status" value="1"/>
</dbReference>
<keyword evidence="8" id="KW-0868">Chloride</keyword>
<keyword evidence="16" id="KW-1185">Reference proteome</keyword>
<dbReference type="Gene3D" id="3.10.580.10">
    <property type="entry name" value="CBS-domain"/>
    <property type="match status" value="1"/>
</dbReference>
<keyword evidence="3 11" id="KW-0812">Transmembrane</keyword>
<dbReference type="Proteomes" id="UP000186106">
    <property type="component" value="Unassembled WGS sequence"/>
</dbReference>
<evidence type="ECO:0000313" key="16">
    <source>
        <dbReference type="Proteomes" id="UP000279541"/>
    </source>
</evidence>
<dbReference type="Proteomes" id="UP000279541">
    <property type="component" value="Chromosome"/>
</dbReference>
<feature type="domain" description="CBS" evidence="12">
    <location>
        <begin position="491"/>
        <end position="548"/>
    </location>
</feature>
<keyword evidence="4 11" id="KW-1133">Transmembrane helix</keyword>
<feature type="transmembrane region" description="Helical" evidence="11">
    <location>
        <begin position="375"/>
        <end position="393"/>
    </location>
</feature>
<feature type="transmembrane region" description="Helical" evidence="11">
    <location>
        <begin position="405"/>
        <end position="430"/>
    </location>
</feature>
<evidence type="ECO:0000256" key="8">
    <source>
        <dbReference type="ARBA" id="ARBA00023214"/>
    </source>
</evidence>
<evidence type="ECO:0000256" key="11">
    <source>
        <dbReference type="SAM" id="Phobius"/>
    </source>
</evidence>
<dbReference type="OrthoDB" id="9812438at2"/>
<evidence type="ECO:0000256" key="7">
    <source>
        <dbReference type="ARBA" id="ARBA00023173"/>
    </source>
</evidence>
<evidence type="ECO:0000313" key="13">
    <source>
        <dbReference type="EMBL" id="AZA98691.1"/>
    </source>
</evidence>
<dbReference type="PANTHER" id="PTHR43427">
    <property type="entry name" value="CHLORIDE CHANNEL PROTEIN CLC-E"/>
    <property type="match status" value="1"/>
</dbReference>
<dbReference type="SUPFAM" id="SSF81340">
    <property type="entry name" value="Clc chloride channel"/>
    <property type="match status" value="1"/>
</dbReference>
<feature type="domain" description="CBS" evidence="12">
    <location>
        <begin position="556"/>
        <end position="612"/>
    </location>
</feature>